<keyword evidence="6" id="KW-0418">Kinase</keyword>
<evidence type="ECO:0000256" key="2">
    <source>
        <dbReference type="ARBA" id="ARBA00022448"/>
    </source>
</evidence>
<keyword evidence="9" id="KW-1185">Reference proteome</keyword>
<sequence>MGLFSLFNKKKKIELKAYLSGRLIHLEDVNDGVFSKKMMGEGIAIEPTSNELLAPADGEVIVIMDKSFHAVGLKLKDQTEVLLHIGIDTVYMNGDGFTPHVKVGDHVKTGQKLITFDRDKIKKAGYRDVTVLAITQEGNQGSIHFIEPICVNANDTIISQL</sequence>
<dbReference type="RefSeq" id="WP_051654425.1">
    <property type="nucleotide sequence ID" value="NZ_JNKN01000049.1"/>
</dbReference>
<dbReference type="PROSITE" id="PS51093">
    <property type="entry name" value="PTS_EIIA_TYPE_1"/>
    <property type="match status" value="1"/>
</dbReference>
<evidence type="ECO:0000259" key="7">
    <source>
        <dbReference type="PROSITE" id="PS51093"/>
    </source>
</evidence>
<dbReference type="Gene3D" id="2.70.70.10">
    <property type="entry name" value="Glucose Permease (Domain IIA)"/>
    <property type="match status" value="1"/>
</dbReference>
<name>A0A0R2H3Q0_9FIRM</name>
<comment type="caution">
    <text evidence="8">The sequence shown here is derived from an EMBL/GenBank/DDBJ whole genome shotgun (WGS) entry which is preliminary data.</text>
</comment>
<proteinExistence type="predicted"/>
<dbReference type="InterPro" id="IPR001127">
    <property type="entry name" value="PTS_EIIA_1_perm"/>
</dbReference>
<dbReference type="AlphaFoldDB" id="A0A0R2H3Q0"/>
<dbReference type="GO" id="GO:0016301">
    <property type="term" value="F:kinase activity"/>
    <property type="evidence" value="ECO:0007669"/>
    <property type="project" value="UniProtKB-KW"/>
</dbReference>
<dbReference type="InterPro" id="IPR011055">
    <property type="entry name" value="Dup_hybrid_motif"/>
</dbReference>
<protein>
    <recommendedName>
        <fullName evidence="7">PTS EIIA type-1 domain-containing protein</fullName>
    </recommendedName>
</protein>
<evidence type="ECO:0000256" key="5">
    <source>
        <dbReference type="ARBA" id="ARBA00022683"/>
    </source>
</evidence>
<evidence type="ECO:0000256" key="6">
    <source>
        <dbReference type="ARBA" id="ARBA00022777"/>
    </source>
</evidence>
<dbReference type="PATRIC" id="fig|1410657.5.peg.1631"/>
<evidence type="ECO:0000313" key="9">
    <source>
        <dbReference type="Proteomes" id="UP000051841"/>
    </source>
</evidence>
<comment type="subcellular location">
    <subcellularLocation>
        <location evidence="1">Cytoplasm</location>
    </subcellularLocation>
</comment>
<dbReference type="GO" id="GO:0005737">
    <property type="term" value="C:cytoplasm"/>
    <property type="evidence" value="ECO:0007669"/>
    <property type="project" value="UniProtKB-SubCell"/>
</dbReference>
<organism evidence="8 9">
    <name type="scientific">Kandleria vitulina DSM 20405</name>
    <dbReference type="NCBI Taxonomy" id="1410657"/>
    <lineage>
        <taxon>Bacteria</taxon>
        <taxon>Bacillati</taxon>
        <taxon>Bacillota</taxon>
        <taxon>Erysipelotrichia</taxon>
        <taxon>Erysipelotrichales</taxon>
        <taxon>Coprobacillaceae</taxon>
        <taxon>Kandleria</taxon>
    </lineage>
</organism>
<reference evidence="8 9" key="1">
    <citation type="journal article" date="2015" name="Genome Announc.">
        <title>Expanding the biotechnology potential of lactobacilli through comparative genomics of 213 strains and associated genera.</title>
        <authorList>
            <person name="Sun Z."/>
            <person name="Harris H.M."/>
            <person name="McCann A."/>
            <person name="Guo C."/>
            <person name="Argimon S."/>
            <person name="Zhang W."/>
            <person name="Yang X."/>
            <person name="Jeffery I.B."/>
            <person name="Cooney J.C."/>
            <person name="Kagawa T.F."/>
            <person name="Liu W."/>
            <person name="Song Y."/>
            <person name="Salvetti E."/>
            <person name="Wrobel A."/>
            <person name="Rasinkangas P."/>
            <person name="Parkhill J."/>
            <person name="Rea M.C."/>
            <person name="O'Sullivan O."/>
            <person name="Ritari J."/>
            <person name="Douillard F.P."/>
            <person name="Paul Ross R."/>
            <person name="Yang R."/>
            <person name="Briner A.E."/>
            <person name="Felis G.E."/>
            <person name="de Vos W.M."/>
            <person name="Barrangou R."/>
            <person name="Klaenhammer T.R."/>
            <person name="Caufield P.W."/>
            <person name="Cui Y."/>
            <person name="Zhang H."/>
            <person name="O'Toole P.W."/>
        </authorList>
    </citation>
    <scope>NUCLEOTIDE SEQUENCE [LARGE SCALE GENOMIC DNA]</scope>
    <source>
        <strain evidence="8 9">DSM 20405</strain>
    </source>
</reference>
<dbReference type="Proteomes" id="UP000051841">
    <property type="component" value="Unassembled WGS sequence"/>
</dbReference>
<feature type="domain" description="PTS EIIA type-1" evidence="7">
    <location>
        <begin position="31"/>
        <end position="136"/>
    </location>
</feature>
<dbReference type="InterPro" id="IPR050890">
    <property type="entry name" value="PTS_EIIA_component"/>
</dbReference>
<keyword evidence="4" id="KW-0808">Transferase</keyword>
<dbReference type="FunFam" id="2.70.70.10:FF:000001">
    <property type="entry name" value="PTS system glucose-specific IIA component"/>
    <property type="match status" value="1"/>
</dbReference>
<dbReference type="EMBL" id="JQBL01000048">
    <property type="protein sequence ID" value="KRN47391.1"/>
    <property type="molecule type" value="Genomic_DNA"/>
</dbReference>
<accession>A0A0R2H3Q0</accession>
<dbReference type="PANTHER" id="PTHR45008:SF1">
    <property type="entry name" value="PTS SYSTEM GLUCOSE-SPECIFIC EIIA COMPONENT"/>
    <property type="match status" value="1"/>
</dbReference>
<keyword evidence="2" id="KW-0813">Transport</keyword>
<keyword evidence="3" id="KW-0762">Sugar transport</keyword>
<dbReference type="Pfam" id="PF00358">
    <property type="entry name" value="PTS_EIIA_1"/>
    <property type="match status" value="1"/>
</dbReference>
<evidence type="ECO:0000256" key="3">
    <source>
        <dbReference type="ARBA" id="ARBA00022597"/>
    </source>
</evidence>
<dbReference type="GO" id="GO:0009401">
    <property type="term" value="P:phosphoenolpyruvate-dependent sugar phosphotransferase system"/>
    <property type="evidence" value="ECO:0007669"/>
    <property type="project" value="UniProtKB-KW"/>
</dbReference>
<gene>
    <name evidence="8" type="ORF">IV49_GL001581</name>
</gene>
<dbReference type="SUPFAM" id="SSF51261">
    <property type="entry name" value="Duplicated hybrid motif"/>
    <property type="match status" value="1"/>
</dbReference>
<evidence type="ECO:0000256" key="1">
    <source>
        <dbReference type="ARBA" id="ARBA00004496"/>
    </source>
</evidence>
<dbReference type="NCBIfam" id="TIGR00830">
    <property type="entry name" value="PTBA"/>
    <property type="match status" value="1"/>
</dbReference>
<evidence type="ECO:0000256" key="4">
    <source>
        <dbReference type="ARBA" id="ARBA00022679"/>
    </source>
</evidence>
<keyword evidence="5" id="KW-0598">Phosphotransferase system</keyword>
<evidence type="ECO:0000313" key="8">
    <source>
        <dbReference type="EMBL" id="KRN47391.1"/>
    </source>
</evidence>
<dbReference type="PANTHER" id="PTHR45008">
    <property type="entry name" value="PTS SYSTEM GLUCOSE-SPECIFIC EIIA COMPONENT"/>
    <property type="match status" value="1"/>
</dbReference>